<proteinExistence type="predicted"/>
<keyword evidence="2" id="KW-1185">Reference proteome</keyword>
<dbReference type="AlphaFoldDB" id="A0A0C3S6K8"/>
<name>A0A0C3S6K8_PHLG1</name>
<sequence length="88" mass="9779">FAFAQIQGDICLVQIAGPPHASALVPVSDVKVFRHEFITIFRYSHSATVHPADIHVLYPIDARCTLYEEDKGTVFLARDAVAQLQKLT</sequence>
<organism evidence="1 2">
    <name type="scientific">Phlebiopsis gigantea (strain 11061_1 CR5-6)</name>
    <name type="common">White-rot fungus</name>
    <name type="synonym">Peniophora gigantea</name>
    <dbReference type="NCBI Taxonomy" id="745531"/>
    <lineage>
        <taxon>Eukaryota</taxon>
        <taxon>Fungi</taxon>
        <taxon>Dikarya</taxon>
        <taxon>Basidiomycota</taxon>
        <taxon>Agaricomycotina</taxon>
        <taxon>Agaricomycetes</taxon>
        <taxon>Polyporales</taxon>
        <taxon>Phanerochaetaceae</taxon>
        <taxon>Phlebiopsis</taxon>
    </lineage>
</organism>
<gene>
    <name evidence="1" type="ORF">PHLGIDRAFT_52815</name>
</gene>
<dbReference type="STRING" id="745531.A0A0C3S6K8"/>
<accession>A0A0C3S6K8</accession>
<dbReference type="EMBL" id="KN840443">
    <property type="protein sequence ID" value="KIP11891.1"/>
    <property type="molecule type" value="Genomic_DNA"/>
</dbReference>
<dbReference type="HOGENOM" id="CLU_141114_2_0_1"/>
<feature type="non-terminal residue" evidence="1">
    <location>
        <position position="1"/>
    </location>
</feature>
<evidence type="ECO:0000313" key="1">
    <source>
        <dbReference type="EMBL" id="KIP11891.1"/>
    </source>
</evidence>
<reference evidence="1 2" key="1">
    <citation type="journal article" date="2014" name="PLoS Genet.">
        <title>Analysis of the Phlebiopsis gigantea genome, transcriptome and secretome provides insight into its pioneer colonization strategies of wood.</title>
        <authorList>
            <person name="Hori C."/>
            <person name="Ishida T."/>
            <person name="Igarashi K."/>
            <person name="Samejima M."/>
            <person name="Suzuki H."/>
            <person name="Master E."/>
            <person name="Ferreira P."/>
            <person name="Ruiz-Duenas F.J."/>
            <person name="Held B."/>
            <person name="Canessa P."/>
            <person name="Larrondo L.F."/>
            <person name="Schmoll M."/>
            <person name="Druzhinina I.S."/>
            <person name="Kubicek C.P."/>
            <person name="Gaskell J.A."/>
            <person name="Kersten P."/>
            <person name="St John F."/>
            <person name="Glasner J."/>
            <person name="Sabat G."/>
            <person name="Splinter BonDurant S."/>
            <person name="Syed K."/>
            <person name="Yadav J."/>
            <person name="Mgbeahuruike A.C."/>
            <person name="Kovalchuk A."/>
            <person name="Asiegbu F.O."/>
            <person name="Lackner G."/>
            <person name="Hoffmeister D."/>
            <person name="Rencoret J."/>
            <person name="Gutierrez A."/>
            <person name="Sun H."/>
            <person name="Lindquist E."/>
            <person name="Barry K."/>
            <person name="Riley R."/>
            <person name="Grigoriev I.V."/>
            <person name="Henrissat B."/>
            <person name="Kues U."/>
            <person name="Berka R.M."/>
            <person name="Martinez A.T."/>
            <person name="Covert S.F."/>
            <person name="Blanchette R.A."/>
            <person name="Cullen D."/>
        </authorList>
    </citation>
    <scope>NUCLEOTIDE SEQUENCE [LARGE SCALE GENOMIC DNA]</scope>
    <source>
        <strain evidence="1 2">11061_1 CR5-6</strain>
    </source>
</reference>
<dbReference type="Proteomes" id="UP000053257">
    <property type="component" value="Unassembled WGS sequence"/>
</dbReference>
<evidence type="ECO:0000313" key="2">
    <source>
        <dbReference type="Proteomes" id="UP000053257"/>
    </source>
</evidence>
<dbReference type="OrthoDB" id="3231772at2759"/>
<protein>
    <submittedName>
        <fullName evidence="1">Uncharacterized protein</fullName>
    </submittedName>
</protein>
<feature type="non-terminal residue" evidence="1">
    <location>
        <position position="88"/>
    </location>
</feature>